<dbReference type="SUPFAM" id="SSF52540">
    <property type="entry name" value="P-loop containing nucleoside triphosphate hydrolases"/>
    <property type="match status" value="1"/>
</dbReference>
<dbReference type="PANTHER" id="PTHR46082:SF6">
    <property type="entry name" value="AAA+ ATPASE DOMAIN-CONTAINING PROTEIN-RELATED"/>
    <property type="match status" value="1"/>
</dbReference>
<protein>
    <recommendedName>
        <fullName evidence="3">NB-ARC domain-containing protein</fullName>
    </recommendedName>
</protein>
<sequence length="524" mass="58976">MSKGNTMSDILDRHQDRSWRFGTGNPGKKAFEDSVVKFLSETVVQIATETEATETEATERKFIARWAKHFDEKPYFRFNVEQGLQDIGLEEYKKKGAIEAASEGYLAHMAQKFWNLKQKRLGLLLFRGTRILWVGAQKSPRLMLCFLAKLATSELPLLDSAASGRRKSRLNSPLAARKTARLLGVLDPDIGQQLRIPNLEQEKSDIQKLVQHWLSQENSGRWLLVFDNADSIDIWTDKAGNTPGSSRRIDYLPKSKGGSILFTTRSRKAATKLADKNVVSVGEMDETMAKDLLEKSLPDPDLVANGGATTDLLQKLTHLPLEIVQAAAYINENETMLAEYAALDDTEQNKIELLSEEFEDKGRYEDSKNPVATTWLISFEQIRNREPLAAEYLSFMSCVDAKDIPQSLLPPAESATKAVDAIGTLAAYSFVTKQKTGQLLGLHRLVHLATRNWLRMDGTLGAWAATALARLEEVFPDNDHTNRSVWRMYPTACTICSRDRAELSRTEHIGSHEHQRERLDSNRL</sequence>
<dbReference type="EMBL" id="ML976703">
    <property type="protein sequence ID" value="KAF1970199.1"/>
    <property type="molecule type" value="Genomic_DNA"/>
</dbReference>
<name>A0A6A5V1T1_9PLEO</name>
<dbReference type="InterPro" id="IPR053137">
    <property type="entry name" value="NLR-like"/>
</dbReference>
<dbReference type="Gene3D" id="3.40.50.300">
    <property type="entry name" value="P-loop containing nucleotide triphosphate hydrolases"/>
    <property type="match status" value="1"/>
</dbReference>
<dbReference type="Proteomes" id="UP000800036">
    <property type="component" value="Unassembled WGS sequence"/>
</dbReference>
<dbReference type="InterPro" id="IPR027417">
    <property type="entry name" value="P-loop_NTPase"/>
</dbReference>
<evidence type="ECO:0008006" key="3">
    <source>
        <dbReference type="Google" id="ProtNLM"/>
    </source>
</evidence>
<accession>A0A6A5V1T1</accession>
<dbReference type="OrthoDB" id="1658288at2759"/>
<gene>
    <name evidence="1" type="ORF">BU23DRAFT_601125</name>
</gene>
<dbReference type="AlphaFoldDB" id="A0A6A5V1T1"/>
<organism evidence="1 2">
    <name type="scientific">Bimuria novae-zelandiae CBS 107.79</name>
    <dbReference type="NCBI Taxonomy" id="1447943"/>
    <lineage>
        <taxon>Eukaryota</taxon>
        <taxon>Fungi</taxon>
        <taxon>Dikarya</taxon>
        <taxon>Ascomycota</taxon>
        <taxon>Pezizomycotina</taxon>
        <taxon>Dothideomycetes</taxon>
        <taxon>Pleosporomycetidae</taxon>
        <taxon>Pleosporales</taxon>
        <taxon>Massarineae</taxon>
        <taxon>Didymosphaeriaceae</taxon>
        <taxon>Bimuria</taxon>
    </lineage>
</organism>
<evidence type="ECO:0000313" key="2">
    <source>
        <dbReference type="Proteomes" id="UP000800036"/>
    </source>
</evidence>
<evidence type="ECO:0000313" key="1">
    <source>
        <dbReference type="EMBL" id="KAF1970199.1"/>
    </source>
</evidence>
<dbReference type="PANTHER" id="PTHR46082">
    <property type="entry name" value="ATP/GTP-BINDING PROTEIN-RELATED"/>
    <property type="match status" value="1"/>
</dbReference>
<keyword evidence="2" id="KW-1185">Reference proteome</keyword>
<reference evidence="1" key="1">
    <citation type="journal article" date="2020" name="Stud. Mycol.">
        <title>101 Dothideomycetes genomes: a test case for predicting lifestyles and emergence of pathogens.</title>
        <authorList>
            <person name="Haridas S."/>
            <person name="Albert R."/>
            <person name="Binder M."/>
            <person name="Bloem J."/>
            <person name="Labutti K."/>
            <person name="Salamov A."/>
            <person name="Andreopoulos B."/>
            <person name="Baker S."/>
            <person name="Barry K."/>
            <person name="Bills G."/>
            <person name="Bluhm B."/>
            <person name="Cannon C."/>
            <person name="Castanera R."/>
            <person name="Culley D."/>
            <person name="Daum C."/>
            <person name="Ezra D."/>
            <person name="Gonzalez J."/>
            <person name="Henrissat B."/>
            <person name="Kuo A."/>
            <person name="Liang C."/>
            <person name="Lipzen A."/>
            <person name="Lutzoni F."/>
            <person name="Magnuson J."/>
            <person name="Mondo S."/>
            <person name="Nolan M."/>
            <person name="Ohm R."/>
            <person name="Pangilinan J."/>
            <person name="Park H.-J."/>
            <person name="Ramirez L."/>
            <person name="Alfaro M."/>
            <person name="Sun H."/>
            <person name="Tritt A."/>
            <person name="Yoshinaga Y."/>
            <person name="Zwiers L.-H."/>
            <person name="Turgeon B."/>
            <person name="Goodwin S."/>
            <person name="Spatafora J."/>
            <person name="Crous P."/>
            <person name="Grigoriev I."/>
        </authorList>
    </citation>
    <scope>NUCLEOTIDE SEQUENCE</scope>
    <source>
        <strain evidence="1">CBS 107.79</strain>
    </source>
</reference>
<proteinExistence type="predicted"/>